<feature type="region of interest" description="Disordered" evidence="1">
    <location>
        <begin position="83"/>
        <end position="121"/>
    </location>
</feature>
<evidence type="ECO:0000256" key="1">
    <source>
        <dbReference type="SAM" id="MobiDB-lite"/>
    </source>
</evidence>
<dbReference type="AlphaFoldDB" id="A0A426YDF1"/>
<dbReference type="Proteomes" id="UP000287651">
    <property type="component" value="Unassembled WGS sequence"/>
</dbReference>
<gene>
    <name evidence="2" type="ORF">B296_00036988</name>
</gene>
<accession>A0A426YDF1</accession>
<dbReference type="EMBL" id="AMZH03013129">
    <property type="protein sequence ID" value="RRT49771.1"/>
    <property type="molecule type" value="Genomic_DNA"/>
</dbReference>
<comment type="caution">
    <text evidence="2">The sequence shown here is derived from an EMBL/GenBank/DDBJ whole genome shotgun (WGS) entry which is preliminary data.</text>
</comment>
<feature type="compositionally biased region" description="Acidic residues" evidence="1">
    <location>
        <begin position="89"/>
        <end position="100"/>
    </location>
</feature>
<name>A0A426YDF1_ENSVE</name>
<evidence type="ECO:0000313" key="2">
    <source>
        <dbReference type="EMBL" id="RRT49771.1"/>
    </source>
</evidence>
<evidence type="ECO:0000313" key="3">
    <source>
        <dbReference type="Proteomes" id="UP000287651"/>
    </source>
</evidence>
<proteinExistence type="predicted"/>
<reference evidence="2 3" key="1">
    <citation type="journal article" date="2014" name="Agronomy (Basel)">
        <title>A Draft Genome Sequence for Ensete ventricosum, the Drought-Tolerant Tree Against Hunger.</title>
        <authorList>
            <person name="Harrison J."/>
            <person name="Moore K.A."/>
            <person name="Paszkiewicz K."/>
            <person name="Jones T."/>
            <person name="Grant M."/>
            <person name="Ambacheew D."/>
            <person name="Muzemil S."/>
            <person name="Studholme D.J."/>
        </authorList>
    </citation>
    <scope>NUCLEOTIDE SEQUENCE [LARGE SCALE GENOMIC DNA]</scope>
</reference>
<organism evidence="2 3">
    <name type="scientific">Ensete ventricosum</name>
    <name type="common">Abyssinian banana</name>
    <name type="synonym">Musa ensete</name>
    <dbReference type="NCBI Taxonomy" id="4639"/>
    <lineage>
        <taxon>Eukaryota</taxon>
        <taxon>Viridiplantae</taxon>
        <taxon>Streptophyta</taxon>
        <taxon>Embryophyta</taxon>
        <taxon>Tracheophyta</taxon>
        <taxon>Spermatophyta</taxon>
        <taxon>Magnoliopsida</taxon>
        <taxon>Liliopsida</taxon>
        <taxon>Zingiberales</taxon>
        <taxon>Musaceae</taxon>
        <taxon>Ensete</taxon>
    </lineage>
</organism>
<sequence length="121" mass="13222">MGPELVPTICWYTGTDRTASSNGAYCWSAISNGTSLPVDWFADCSLSGGTIEWGCLCPVTARNKSVMVDFDRRRLLKGGINLAAAREKEEEEEEKGEPEDPTPLSLDDPDQSPPSLVGHYR</sequence>
<protein>
    <submittedName>
        <fullName evidence="2">Uncharacterized protein</fullName>
    </submittedName>
</protein>